<dbReference type="GO" id="GO:0008757">
    <property type="term" value="F:S-adenosylmethionine-dependent methyltransferase activity"/>
    <property type="evidence" value="ECO:0007669"/>
    <property type="project" value="InterPro"/>
</dbReference>
<reference evidence="5 6" key="1">
    <citation type="submission" date="2019-05" db="EMBL/GenBank/DDBJ databases">
        <authorList>
            <person name="Lee S.D."/>
        </authorList>
    </citation>
    <scope>NUCLEOTIDE SEQUENCE [LARGE SCALE GENOMIC DNA]</scope>
    <source>
        <strain evidence="5 6">C5-26</strain>
    </source>
</reference>
<comment type="caution">
    <text evidence="5">The sequence shown here is derived from an EMBL/GenBank/DDBJ whole genome shotgun (WGS) entry which is preliminary data.</text>
</comment>
<evidence type="ECO:0000313" key="6">
    <source>
        <dbReference type="Proteomes" id="UP000320244"/>
    </source>
</evidence>
<dbReference type="InterPro" id="IPR013216">
    <property type="entry name" value="Methyltransf_11"/>
</dbReference>
<keyword evidence="1 5" id="KW-0489">Methyltransferase</keyword>
<dbReference type="OrthoDB" id="9797252at2"/>
<reference evidence="5 6" key="2">
    <citation type="submission" date="2019-08" db="EMBL/GenBank/DDBJ databases">
        <title>Jejuicoccus antrihumi gen. nov., sp. nov., a new member of the family Dermacoccaceae isolated from a cave.</title>
        <authorList>
            <person name="Schumann P."/>
            <person name="Kim I.S."/>
        </authorList>
    </citation>
    <scope>NUCLEOTIDE SEQUENCE [LARGE SCALE GENOMIC DNA]</scope>
    <source>
        <strain evidence="5 6">C5-26</strain>
    </source>
</reference>
<evidence type="ECO:0000313" key="5">
    <source>
        <dbReference type="EMBL" id="TWP32722.1"/>
    </source>
</evidence>
<dbReference type="PANTHER" id="PTHR43464:SF19">
    <property type="entry name" value="UBIQUINONE BIOSYNTHESIS O-METHYLTRANSFERASE, MITOCHONDRIAL"/>
    <property type="match status" value="1"/>
</dbReference>
<dbReference type="Proteomes" id="UP000320244">
    <property type="component" value="Unassembled WGS sequence"/>
</dbReference>
<dbReference type="RefSeq" id="WP_146321094.1">
    <property type="nucleotide sequence ID" value="NZ_VCQV01000060.1"/>
</dbReference>
<organism evidence="5 6">
    <name type="scientific">Leekyejoonella antrihumi</name>
    <dbReference type="NCBI Taxonomy" id="1660198"/>
    <lineage>
        <taxon>Bacteria</taxon>
        <taxon>Bacillati</taxon>
        <taxon>Actinomycetota</taxon>
        <taxon>Actinomycetes</taxon>
        <taxon>Micrococcales</taxon>
        <taxon>Dermacoccaceae</taxon>
        <taxon>Leekyejoonella</taxon>
    </lineage>
</organism>
<keyword evidence="3" id="KW-0949">S-adenosyl-L-methionine</keyword>
<evidence type="ECO:0000256" key="2">
    <source>
        <dbReference type="ARBA" id="ARBA00022679"/>
    </source>
</evidence>
<dbReference type="PANTHER" id="PTHR43464">
    <property type="entry name" value="METHYLTRANSFERASE"/>
    <property type="match status" value="1"/>
</dbReference>
<dbReference type="Pfam" id="PF08241">
    <property type="entry name" value="Methyltransf_11"/>
    <property type="match status" value="1"/>
</dbReference>
<feature type="domain" description="Methyltransferase type 11" evidence="4">
    <location>
        <begin position="21"/>
        <end position="110"/>
    </location>
</feature>
<protein>
    <submittedName>
        <fullName evidence="5">Class I SAM-dependent methyltransferase</fullName>
    </submittedName>
</protein>
<sequence length="197" mass="22379">MVWRHLTKYLQCWVPASSDVLELGAGWCDFSNQVSANHIVAMDQDETALRSAAPHVTTVVGDCCDLSRFENSSFDVVFASNLLEHLERPQTEALLGEAHRVLRPGGRLILLQPNFRLNPRHYFDDYTHVAIFTDQSLHDLLVVNGFVIERMFARFLPLTLKSHAARLNFLVPWYLRSPIKPLAGQMLAVATRPGERR</sequence>
<dbReference type="EMBL" id="VCQV01000060">
    <property type="protein sequence ID" value="TWP32722.1"/>
    <property type="molecule type" value="Genomic_DNA"/>
</dbReference>
<dbReference type="SUPFAM" id="SSF53335">
    <property type="entry name" value="S-adenosyl-L-methionine-dependent methyltransferases"/>
    <property type="match status" value="1"/>
</dbReference>
<dbReference type="AlphaFoldDB" id="A0A563DS04"/>
<dbReference type="InterPro" id="IPR029063">
    <property type="entry name" value="SAM-dependent_MTases_sf"/>
</dbReference>
<dbReference type="CDD" id="cd02440">
    <property type="entry name" value="AdoMet_MTases"/>
    <property type="match status" value="1"/>
</dbReference>
<evidence type="ECO:0000256" key="3">
    <source>
        <dbReference type="ARBA" id="ARBA00022691"/>
    </source>
</evidence>
<gene>
    <name evidence="5" type="ORF">FGL98_23520</name>
</gene>
<accession>A0A563DS04</accession>
<evidence type="ECO:0000259" key="4">
    <source>
        <dbReference type="Pfam" id="PF08241"/>
    </source>
</evidence>
<proteinExistence type="predicted"/>
<keyword evidence="6" id="KW-1185">Reference proteome</keyword>
<evidence type="ECO:0000256" key="1">
    <source>
        <dbReference type="ARBA" id="ARBA00022603"/>
    </source>
</evidence>
<name>A0A563DS04_9MICO</name>
<dbReference type="Gene3D" id="3.40.50.150">
    <property type="entry name" value="Vaccinia Virus protein VP39"/>
    <property type="match status" value="1"/>
</dbReference>
<keyword evidence="2 5" id="KW-0808">Transferase</keyword>
<dbReference type="GO" id="GO:0032259">
    <property type="term" value="P:methylation"/>
    <property type="evidence" value="ECO:0007669"/>
    <property type="project" value="UniProtKB-KW"/>
</dbReference>